<gene>
    <name evidence="6" type="ORF">H1016_03960</name>
</gene>
<evidence type="ECO:0000313" key="7">
    <source>
        <dbReference type="Proteomes" id="UP000646946"/>
    </source>
</evidence>
<evidence type="ECO:0000256" key="2">
    <source>
        <dbReference type="ARBA" id="ARBA00022763"/>
    </source>
</evidence>
<keyword evidence="4 5" id="KW-0234">DNA repair</keyword>
<name>A0A832XGX2_9ARCH</name>
<dbReference type="SUPFAM" id="SSF50486">
    <property type="entry name" value="FMT C-terminal domain-like"/>
    <property type="match status" value="1"/>
</dbReference>
<dbReference type="InterPro" id="IPR036995">
    <property type="entry name" value="MPG_sf"/>
</dbReference>
<dbReference type="GO" id="GO:0003677">
    <property type="term" value="F:DNA binding"/>
    <property type="evidence" value="ECO:0007669"/>
    <property type="project" value="InterPro"/>
</dbReference>
<dbReference type="EMBL" id="DVAB01000033">
    <property type="protein sequence ID" value="HIK00669.1"/>
    <property type="molecule type" value="Genomic_DNA"/>
</dbReference>
<keyword evidence="2 5" id="KW-0227">DNA damage</keyword>
<dbReference type="PANTHER" id="PTHR10429">
    <property type="entry name" value="DNA-3-METHYLADENINE GLYCOSYLASE"/>
    <property type="match status" value="1"/>
</dbReference>
<keyword evidence="6" id="KW-0326">Glycosidase</keyword>
<evidence type="ECO:0000256" key="3">
    <source>
        <dbReference type="ARBA" id="ARBA00022801"/>
    </source>
</evidence>
<comment type="caution">
    <text evidence="6">The sequence shown here is derived from an EMBL/GenBank/DDBJ whole genome shotgun (WGS) entry which is preliminary data.</text>
</comment>
<evidence type="ECO:0000256" key="4">
    <source>
        <dbReference type="ARBA" id="ARBA00023204"/>
    </source>
</evidence>
<dbReference type="Pfam" id="PF02245">
    <property type="entry name" value="Pur_DNA_glyco"/>
    <property type="match status" value="1"/>
</dbReference>
<keyword evidence="7" id="KW-1185">Reference proteome</keyword>
<dbReference type="FunFam" id="3.10.300.10:FF:000001">
    <property type="entry name" value="Putative 3-methyladenine DNA glycosylase"/>
    <property type="match status" value="1"/>
</dbReference>
<keyword evidence="3 5" id="KW-0378">Hydrolase</keyword>
<dbReference type="InterPro" id="IPR011034">
    <property type="entry name" value="Formyl_transferase-like_C_sf"/>
</dbReference>
<dbReference type="AlphaFoldDB" id="A0A832XGX2"/>
<evidence type="ECO:0000313" key="6">
    <source>
        <dbReference type="EMBL" id="HIK00669.1"/>
    </source>
</evidence>
<reference evidence="6 7" key="1">
    <citation type="journal article" name="Nat. Commun.">
        <title>Undinarchaeota illuminate DPANN phylogeny and the impact of gene transfer on archaeal evolution.</title>
        <authorList>
            <person name="Dombrowski N."/>
            <person name="Williams T.A."/>
            <person name="Sun J."/>
            <person name="Woodcroft B.J."/>
            <person name="Lee J.H."/>
            <person name="Minh B.Q."/>
            <person name="Rinke C."/>
            <person name="Spang A."/>
        </authorList>
    </citation>
    <scope>NUCLEOTIDE SEQUENCE [LARGE SCALE GENOMIC DNA]</scope>
    <source>
        <strain evidence="6">MAG_bin1129</strain>
    </source>
</reference>
<organism evidence="6 7">
    <name type="scientific">Candidatus Naiadarchaeum limnaeum</name>
    <dbReference type="NCBI Taxonomy" id="2756139"/>
    <lineage>
        <taxon>Archaea</taxon>
        <taxon>Candidatus Undinarchaeota</taxon>
        <taxon>Candidatus Undinarchaeia</taxon>
        <taxon>Candidatus Naiadarchaeales</taxon>
        <taxon>Candidatus Naiadarchaeaceae</taxon>
        <taxon>Candidatus Naiadarchaeum</taxon>
    </lineage>
</organism>
<accession>A0A832XGX2</accession>
<dbReference type="NCBIfam" id="NF002003">
    <property type="entry name" value="PRK00802.1-3"/>
    <property type="match status" value="1"/>
</dbReference>
<proteinExistence type="inferred from homology"/>
<evidence type="ECO:0000256" key="5">
    <source>
        <dbReference type="HAMAP-Rule" id="MF_00527"/>
    </source>
</evidence>
<dbReference type="GO" id="GO:0003905">
    <property type="term" value="F:alkylbase DNA N-glycosylase activity"/>
    <property type="evidence" value="ECO:0007669"/>
    <property type="project" value="InterPro"/>
</dbReference>
<dbReference type="Proteomes" id="UP000646946">
    <property type="component" value="Unassembled WGS sequence"/>
</dbReference>
<dbReference type="EC" id="3.2.2.-" evidence="5"/>
<evidence type="ECO:0000256" key="1">
    <source>
        <dbReference type="ARBA" id="ARBA00009232"/>
    </source>
</evidence>
<sequence length="189" mass="21588">MKILKRNFYLQPTLKVARELLGKILWYKRNGKVLSGKIVETEGYLRNDPACHASRGMTERNKVMFGPAGHAYVYFTYGMYHCLNAVTQPEGIAEAVLIRAVEPLEGIEIMQRNRKTEELKNLTSGPGKLTQAFGIDKKLNGTDLTQGTFVILDSEEEIRKIYRAPRIGIRVATDKLWRFYVDSEFVSKK</sequence>
<protein>
    <recommendedName>
        <fullName evidence="5">Putative 3-methyladenine DNA glycosylase</fullName>
        <ecNumber evidence="5">3.2.2.-</ecNumber>
    </recommendedName>
</protein>
<dbReference type="CDD" id="cd00540">
    <property type="entry name" value="AAG"/>
    <property type="match status" value="1"/>
</dbReference>
<dbReference type="Gene3D" id="3.10.300.10">
    <property type="entry name" value="Methylpurine-DNA glycosylase (MPG)"/>
    <property type="match status" value="1"/>
</dbReference>
<comment type="similarity">
    <text evidence="1 5">Belongs to the DNA glycosylase MPG family.</text>
</comment>
<dbReference type="GO" id="GO:0006284">
    <property type="term" value="P:base-excision repair"/>
    <property type="evidence" value="ECO:0007669"/>
    <property type="project" value="InterPro"/>
</dbReference>
<dbReference type="NCBIfam" id="TIGR00567">
    <property type="entry name" value="3mg"/>
    <property type="match status" value="1"/>
</dbReference>
<dbReference type="PANTHER" id="PTHR10429:SF0">
    <property type="entry name" value="DNA-3-METHYLADENINE GLYCOSYLASE"/>
    <property type="match status" value="1"/>
</dbReference>
<dbReference type="HAMAP" id="MF_00527">
    <property type="entry name" value="3MGH"/>
    <property type="match status" value="1"/>
</dbReference>
<dbReference type="InterPro" id="IPR003180">
    <property type="entry name" value="MPG"/>
</dbReference>